<accession>A0ABD2VWW5</accession>
<organism evidence="1 2">
    <name type="scientific">Trichogramma kaykai</name>
    <dbReference type="NCBI Taxonomy" id="54128"/>
    <lineage>
        <taxon>Eukaryota</taxon>
        <taxon>Metazoa</taxon>
        <taxon>Ecdysozoa</taxon>
        <taxon>Arthropoda</taxon>
        <taxon>Hexapoda</taxon>
        <taxon>Insecta</taxon>
        <taxon>Pterygota</taxon>
        <taxon>Neoptera</taxon>
        <taxon>Endopterygota</taxon>
        <taxon>Hymenoptera</taxon>
        <taxon>Apocrita</taxon>
        <taxon>Proctotrupomorpha</taxon>
        <taxon>Chalcidoidea</taxon>
        <taxon>Trichogrammatidae</taxon>
        <taxon>Trichogramma</taxon>
    </lineage>
</organism>
<dbReference type="Proteomes" id="UP001627154">
    <property type="component" value="Unassembled WGS sequence"/>
</dbReference>
<name>A0ABD2VWW5_9HYME</name>
<dbReference type="AlphaFoldDB" id="A0ABD2VWW5"/>
<proteinExistence type="predicted"/>
<dbReference type="EMBL" id="JBJJXI010000166">
    <property type="protein sequence ID" value="KAL3384946.1"/>
    <property type="molecule type" value="Genomic_DNA"/>
</dbReference>
<reference evidence="1 2" key="1">
    <citation type="journal article" date="2024" name="bioRxiv">
        <title>A reference genome for Trichogramma kaykai: A tiny desert-dwelling parasitoid wasp with competing sex-ratio distorters.</title>
        <authorList>
            <person name="Culotta J."/>
            <person name="Lindsey A.R."/>
        </authorList>
    </citation>
    <scope>NUCLEOTIDE SEQUENCE [LARGE SCALE GENOMIC DNA]</scope>
    <source>
        <strain evidence="1 2">KSX58</strain>
    </source>
</reference>
<evidence type="ECO:0000313" key="1">
    <source>
        <dbReference type="EMBL" id="KAL3384946.1"/>
    </source>
</evidence>
<protein>
    <submittedName>
        <fullName evidence="1">Uncharacterized protein</fullName>
    </submittedName>
</protein>
<sequence>MFFYAVEMQSRLLLLLYDKNPSLCSSFILSYTHFFFVSVNLEAKTHYGVPIHFRQSALRICNLLLSDSMNGCRSPGTSFASYSMHGIRDSSIFIFTLIFINSTALTFQMNK</sequence>
<gene>
    <name evidence="1" type="ORF">TKK_019347</name>
</gene>
<evidence type="ECO:0000313" key="2">
    <source>
        <dbReference type="Proteomes" id="UP001627154"/>
    </source>
</evidence>
<keyword evidence="2" id="KW-1185">Reference proteome</keyword>
<comment type="caution">
    <text evidence="1">The sequence shown here is derived from an EMBL/GenBank/DDBJ whole genome shotgun (WGS) entry which is preliminary data.</text>
</comment>